<protein>
    <submittedName>
        <fullName evidence="2">Uncharacterized protein</fullName>
    </submittedName>
</protein>
<organism evidence="2 3">
    <name type="scientific">Sphaeroforma arctica JP610</name>
    <dbReference type="NCBI Taxonomy" id="667725"/>
    <lineage>
        <taxon>Eukaryota</taxon>
        <taxon>Ichthyosporea</taxon>
        <taxon>Ichthyophonida</taxon>
        <taxon>Sphaeroforma</taxon>
    </lineage>
</organism>
<sequence length="203" mass="22468">MLQPVQRKATVCVVGLAVLPRDHINYVSLIDSHSWNIRDWGGDHGGHSSSRAGSFTPQTMEERKDTAGCRGVARGAFMRETFTADCQKPSWGGCVTQTEDEGGSARRNMGIMAKYCAFGIDGQHTVTPRARSETSFKNRRSKSSHRGSSHKFKARQLIAQTPPAPMMGVKIGHLLVTWEGKPVRIMRPVSRILSGLWCRGHHE</sequence>
<accession>A0A0L0FSC3</accession>
<evidence type="ECO:0000313" key="3">
    <source>
        <dbReference type="Proteomes" id="UP000054560"/>
    </source>
</evidence>
<dbReference type="Proteomes" id="UP000054560">
    <property type="component" value="Unassembled WGS sequence"/>
</dbReference>
<gene>
    <name evidence="2" type="ORF">SARC_07976</name>
</gene>
<feature type="region of interest" description="Disordered" evidence="1">
    <location>
        <begin position="127"/>
        <end position="155"/>
    </location>
</feature>
<proteinExistence type="predicted"/>
<dbReference type="EMBL" id="KQ242269">
    <property type="protein sequence ID" value="KNC79640.1"/>
    <property type="molecule type" value="Genomic_DNA"/>
</dbReference>
<evidence type="ECO:0000256" key="1">
    <source>
        <dbReference type="SAM" id="MobiDB-lite"/>
    </source>
</evidence>
<dbReference type="AlphaFoldDB" id="A0A0L0FSC3"/>
<dbReference type="RefSeq" id="XP_014153542.1">
    <property type="nucleotide sequence ID" value="XM_014298067.1"/>
</dbReference>
<evidence type="ECO:0000313" key="2">
    <source>
        <dbReference type="EMBL" id="KNC79640.1"/>
    </source>
</evidence>
<dbReference type="GeneID" id="25908480"/>
<feature type="compositionally biased region" description="Basic residues" evidence="1">
    <location>
        <begin position="137"/>
        <end position="154"/>
    </location>
</feature>
<reference evidence="2 3" key="1">
    <citation type="submission" date="2011-02" db="EMBL/GenBank/DDBJ databases">
        <title>The Genome Sequence of Sphaeroforma arctica JP610.</title>
        <authorList>
            <consortium name="The Broad Institute Genome Sequencing Platform"/>
            <person name="Russ C."/>
            <person name="Cuomo C."/>
            <person name="Young S.K."/>
            <person name="Zeng Q."/>
            <person name="Gargeya S."/>
            <person name="Alvarado L."/>
            <person name="Berlin A."/>
            <person name="Chapman S.B."/>
            <person name="Chen Z."/>
            <person name="Freedman E."/>
            <person name="Gellesch M."/>
            <person name="Goldberg J."/>
            <person name="Griggs A."/>
            <person name="Gujja S."/>
            <person name="Heilman E."/>
            <person name="Heiman D."/>
            <person name="Howarth C."/>
            <person name="Mehta T."/>
            <person name="Neiman D."/>
            <person name="Pearson M."/>
            <person name="Roberts A."/>
            <person name="Saif S."/>
            <person name="Shea T."/>
            <person name="Shenoy N."/>
            <person name="Sisk P."/>
            <person name="Stolte C."/>
            <person name="Sykes S."/>
            <person name="White J."/>
            <person name="Yandava C."/>
            <person name="Burger G."/>
            <person name="Gray M.W."/>
            <person name="Holland P.W.H."/>
            <person name="King N."/>
            <person name="Lang F.B.F."/>
            <person name="Roger A.J."/>
            <person name="Ruiz-Trillo I."/>
            <person name="Haas B."/>
            <person name="Nusbaum C."/>
            <person name="Birren B."/>
        </authorList>
    </citation>
    <scope>NUCLEOTIDE SEQUENCE [LARGE SCALE GENOMIC DNA]</scope>
    <source>
        <strain evidence="2 3">JP610</strain>
    </source>
</reference>
<keyword evidence="3" id="KW-1185">Reference proteome</keyword>
<name>A0A0L0FSC3_9EUKA</name>